<feature type="region of interest" description="Disordered" evidence="2">
    <location>
        <begin position="412"/>
        <end position="475"/>
    </location>
</feature>
<dbReference type="GeneID" id="28736927"/>
<proteinExistence type="predicted"/>
<dbReference type="RefSeq" id="XP_017994815.1">
    <property type="nucleotide sequence ID" value="XM_018145047.1"/>
</dbReference>
<name>A0A0N1NVJ8_9EURO</name>
<gene>
    <name evidence="3" type="ORF">AB675_4880</name>
</gene>
<feature type="compositionally biased region" description="Basic and acidic residues" evidence="2">
    <location>
        <begin position="412"/>
        <end position="462"/>
    </location>
</feature>
<dbReference type="AlphaFoldDB" id="A0A0N1NVJ8"/>
<feature type="coiled-coil region" evidence="1">
    <location>
        <begin position="103"/>
        <end position="165"/>
    </location>
</feature>
<keyword evidence="4" id="KW-1185">Reference proteome</keyword>
<feature type="coiled-coil region" evidence="1">
    <location>
        <begin position="201"/>
        <end position="291"/>
    </location>
</feature>
<dbReference type="OrthoDB" id="10255512at2759"/>
<protein>
    <submittedName>
        <fullName evidence="3">Uncharacterized protein</fullName>
    </submittedName>
</protein>
<comment type="caution">
    <text evidence="3">The sequence shown here is derived from an EMBL/GenBank/DDBJ whole genome shotgun (WGS) entry which is preliminary data.</text>
</comment>
<sequence length="475" mass="55013">MDNISQQQRLCEAPHDSMEIITLATEIPRGRVSIGSGNEPFARRISVVEARFPYIAMTPFARGIVAPLVERLSEQIQFEDSLRRLKYHVLQKEEQRLLANLRSEHAASQAAAHEAKLDSLQRRFDDLMEKSGELENWIRDLQTEKDNLNQTLDNRNRQITQLHEDLATEEVRSSASAQQVAAAAEAKAETDKKIANFDSDLHQVRAELKAKTDDVRELERQYCKLTEESQQLQDELEMKTDDANQLEEQHRALTEEHQQLQTELKVKTDDASRLEEQHRTLRQEHESLKDSGCALEEQFRALNVEHKRLQFSAKALSEQIAAHNRTINRHAATIISLEQDRSQLRNELRQVREQAEQEQQDHEIVNAALMKSEKEWKDKAEKRGNTLNTYTAENNGLKATNEALKKTLESQKAEMKKQKKIADEAHRRYTDDLAKKDKQINEQRTAHEQALRRQEAELKQEQAHTAAKLMRLRPR</sequence>
<evidence type="ECO:0000313" key="3">
    <source>
        <dbReference type="EMBL" id="KPI34852.1"/>
    </source>
</evidence>
<dbReference type="EMBL" id="LFJN01000049">
    <property type="protein sequence ID" value="KPI34852.1"/>
    <property type="molecule type" value="Genomic_DNA"/>
</dbReference>
<dbReference type="VEuPathDB" id="FungiDB:AB675_4880"/>
<dbReference type="SUPFAM" id="SSF90257">
    <property type="entry name" value="Myosin rod fragments"/>
    <property type="match status" value="1"/>
</dbReference>
<dbReference type="Gene3D" id="1.20.5.340">
    <property type="match status" value="1"/>
</dbReference>
<reference evidence="3 4" key="1">
    <citation type="submission" date="2015-06" db="EMBL/GenBank/DDBJ databases">
        <title>Draft genome of the ant-associated black yeast Phialophora attae CBS 131958.</title>
        <authorList>
            <person name="Moreno L.F."/>
            <person name="Stielow B.J."/>
            <person name="de Hoog S."/>
            <person name="Vicente V.A."/>
            <person name="Weiss V.A."/>
            <person name="de Vries M."/>
            <person name="Cruz L.M."/>
            <person name="Souza E.M."/>
        </authorList>
    </citation>
    <scope>NUCLEOTIDE SEQUENCE [LARGE SCALE GENOMIC DNA]</scope>
    <source>
        <strain evidence="3 4">CBS 131958</strain>
    </source>
</reference>
<keyword evidence="1" id="KW-0175">Coiled coil</keyword>
<dbReference type="STRING" id="1664694.A0A0N1NVJ8"/>
<evidence type="ECO:0000256" key="1">
    <source>
        <dbReference type="SAM" id="Coils"/>
    </source>
</evidence>
<accession>A0A0N1NVJ8</accession>
<dbReference type="Proteomes" id="UP000038010">
    <property type="component" value="Unassembled WGS sequence"/>
</dbReference>
<organism evidence="3 4">
    <name type="scientific">Cyphellophora attinorum</name>
    <dbReference type="NCBI Taxonomy" id="1664694"/>
    <lineage>
        <taxon>Eukaryota</taxon>
        <taxon>Fungi</taxon>
        <taxon>Dikarya</taxon>
        <taxon>Ascomycota</taxon>
        <taxon>Pezizomycotina</taxon>
        <taxon>Eurotiomycetes</taxon>
        <taxon>Chaetothyriomycetidae</taxon>
        <taxon>Chaetothyriales</taxon>
        <taxon>Cyphellophoraceae</taxon>
        <taxon>Cyphellophora</taxon>
    </lineage>
</organism>
<evidence type="ECO:0000313" key="4">
    <source>
        <dbReference type="Proteomes" id="UP000038010"/>
    </source>
</evidence>
<evidence type="ECO:0000256" key="2">
    <source>
        <dbReference type="SAM" id="MobiDB-lite"/>
    </source>
</evidence>